<accession>A0A3B7MX01</accession>
<evidence type="ECO:0000313" key="1">
    <source>
        <dbReference type="EMBL" id="AXY78648.1"/>
    </source>
</evidence>
<gene>
    <name evidence="1" type="ORF">D3H65_14545</name>
</gene>
<dbReference type="AlphaFoldDB" id="A0A3B7MX01"/>
<protein>
    <submittedName>
        <fullName evidence="1">DinB family protein</fullName>
    </submittedName>
</protein>
<dbReference type="Gene3D" id="1.20.120.450">
    <property type="entry name" value="dinb family like domain"/>
    <property type="match status" value="1"/>
</dbReference>
<dbReference type="KEGG" id="pseg:D3H65_14545"/>
<name>A0A3B7MX01_9BACT</name>
<evidence type="ECO:0000313" key="2">
    <source>
        <dbReference type="Proteomes" id="UP000263900"/>
    </source>
</evidence>
<reference evidence="1 2" key="1">
    <citation type="submission" date="2018-09" db="EMBL/GenBank/DDBJ databases">
        <title>Genome sequencing of strain 6GH32-13.</title>
        <authorList>
            <person name="Weon H.-Y."/>
            <person name="Heo J."/>
            <person name="Kwon S.-W."/>
        </authorList>
    </citation>
    <scope>NUCLEOTIDE SEQUENCE [LARGE SCALE GENOMIC DNA]</scope>
    <source>
        <strain evidence="1 2">5GH32-13</strain>
    </source>
</reference>
<keyword evidence="2" id="KW-1185">Reference proteome</keyword>
<proteinExistence type="predicted"/>
<dbReference type="InterPro" id="IPR034660">
    <property type="entry name" value="DinB/YfiT-like"/>
</dbReference>
<sequence length="151" mass="17020">MITPVLIQLFEEGLTKLTGEITAYPDDASLWVTKEGINNPGGNLCLHLTGNLQHFLGAVLNDSGYVRNRDAEFKVKNIVKAKLLNEIEETKTAVKDTLEQVSRKVLDKTYPLPINGEMVNTEYFLVYLLAHLNYHIGQINYHRRLVAQVPA</sequence>
<dbReference type="EMBL" id="CP032157">
    <property type="protein sequence ID" value="AXY78648.1"/>
    <property type="molecule type" value="Genomic_DNA"/>
</dbReference>
<dbReference type="OrthoDB" id="893570at2"/>
<dbReference type="Pfam" id="PF07609">
    <property type="entry name" value="DUF1572"/>
    <property type="match status" value="1"/>
</dbReference>
<dbReference type="SUPFAM" id="SSF109854">
    <property type="entry name" value="DinB/YfiT-like putative metalloenzymes"/>
    <property type="match status" value="1"/>
</dbReference>
<dbReference type="RefSeq" id="WP_119054520.1">
    <property type="nucleotide sequence ID" value="NZ_CP032157.1"/>
</dbReference>
<organism evidence="1 2">
    <name type="scientific">Paraflavitalea soli</name>
    <dbReference type="NCBI Taxonomy" id="2315862"/>
    <lineage>
        <taxon>Bacteria</taxon>
        <taxon>Pseudomonadati</taxon>
        <taxon>Bacteroidota</taxon>
        <taxon>Chitinophagia</taxon>
        <taxon>Chitinophagales</taxon>
        <taxon>Chitinophagaceae</taxon>
        <taxon>Paraflavitalea</taxon>
    </lineage>
</organism>
<dbReference type="InterPro" id="IPR011466">
    <property type="entry name" value="DUF1572"/>
</dbReference>
<dbReference type="Proteomes" id="UP000263900">
    <property type="component" value="Chromosome"/>
</dbReference>